<keyword evidence="13" id="KW-1185">Reference proteome</keyword>
<evidence type="ECO:0000256" key="6">
    <source>
        <dbReference type="ARBA" id="ARBA00023267"/>
    </source>
</evidence>
<dbReference type="EC" id="6.3.4.14" evidence="2"/>
<feature type="compositionally biased region" description="Low complexity" evidence="8">
    <location>
        <begin position="548"/>
        <end position="563"/>
    </location>
</feature>
<evidence type="ECO:0000259" key="9">
    <source>
        <dbReference type="PROSITE" id="PS50968"/>
    </source>
</evidence>
<dbReference type="Pfam" id="PF02785">
    <property type="entry name" value="Biotin_carb_C"/>
    <property type="match status" value="1"/>
</dbReference>
<name>A0A840W928_9ACTN</name>
<feature type="region of interest" description="Disordered" evidence="8">
    <location>
        <begin position="708"/>
        <end position="729"/>
    </location>
</feature>
<feature type="domain" description="ATP-grasp" evidence="10">
    <location>
        <begin position="135"/>
        <end position="345"/>
    </location>
</feature>
<dbReference type="PROSITE" id="PS00188">
    <property type="entry name" value="BIOTIN"/>
    <property type="match status" value="1"/>
</dbReference>
<proteinExistence type="predicted"/>
<dbReference type="Gene3D" id="2.40.50.100">
    <property type="match status" value="1"/>
</dbReference>
<sequence>MTTTPSRTSTEPGTAGTADGLGPTTVLVANRGEIALRVMRTLRRTGLRSVAVYTDADAASPHTLAADEAYRVERYLDADAIVAAALASGATMIHPGYGFLSENAGFARACTDAGLVFVGPPAAAIEAMGDKIRAKDTVAAAGVPVLGGFTEKPGQPLPDDELLRAAAETGYPLLIKPSAGGGGKGMRAVHAPEALVADAAAARREALASFGDATLLVEKLVQRPRHIEVQVLADAHGNVLHLGERECSLQRRHQKVVEEAPSPLLSEEQRATMGEAAVAAARSCGYVGAGTVEFIAETGADGELSFSFLEMNTRLQVEHPVTEEVVAVRGERGVDLVELQLRVAAGEPLPFTQEEVSWVGHAVETRIYAEDADRGFLPSGGPILALREPSGPGVRVDSGVAEGGAVTSDFDPMLAKVITWGADRAGALRRMDAALGSYTLLGCVTNTAYLRRLLLHPRVVAGDLSTDLIAQDPPPAAPEGVPEEVYAAAAVDHQLDLEGPPSPDRFAVPDGWRMGGPAWTPWRLRAPGHEATVVRVRRDGAAGRYLVSVEGPGSEPGSGTEPVTAEHGTTGRKPVRVHARRSADGTRLTVTTPDRTRTYLRADDPATAHRWLGADGSAWTLHEEPVTAALREDDAAADGTVRSPMPGTVLDVPVRVGQEVTAGTTLVVVEAMKMEHSVAAPVDGTVTTVAVRPGSSVPMDAVLVTVDPLTASAENPAGAPSTSTTEEQR</sequence>
<evidence type="ECO:0000256" key="8">
    <source>
        <dbReference type="SAM" id="MobiDB-lite"/>
    </source>
</evidence>
<gene>
    <name evidence="12" type="ORF">HNR07_003010</name>
</gene>
<dbReference type="PROSITE" id="PS50968">
    <property type="entry name" value="BIOTINYL_LIPOYL"/>
    <property type="match status" value="1"/>
</dbReference>
<dbReference type="InterPro" id="IPR005481">
    <property type="entry name" value="BC-like_N"/>
</dbReference>
<dbReference type="PROSITE" id="PS50975">
    <property type="entry name" value="ATP_GRASP"/>
    <property type="match status" value="1"/>
</dbReference>
<dbReference type="GO" id="GO:0046872">
    <property type="term" value="F:metal ion binding"/>
    <property type="evidence" value="ECO:0007669"/>
    <property type="project" value="InterPro"/>
</dbReference>
<dbReference type="InterPro" id="IPR011761">
    <property type="entry name" value="ATP-grasp"/>
</dbReference>
<keyword evidence="5 7" id="KW-0067">ATP-binding</keyword>
<dbReference type="EMBL" id="JACHDO010000001">
    <property type="protein sequence ID" value="MBB5491873.1"/>
    <property type="molecule type" value="Genomic_DNA"/>
</dbReference>
<evidence type="ECO:0000259" key="10">
    <source>
        <dbReference type="PROSITE" id="PS50975"/>
    </source>
</evidence>
<dbReference type="InterPro" id="IPR048429">
    <property type="entry name" value="MCC_alpha_BT"/>
</dbReference>
<dbReference type="SUPFAM" id="SSF51230">
    <property type="entry name" value="Single hybrid motif"/>
    <property type="match status" value="1"/>
</dbReference>
<dbReference type="InterPro" id="IPR050856">
    <property type="entry name" value="Biotin_carboxylase_complex"/>
</dbReference>
<dbReference type="InterPro" id="IPR011053">
    <property type="entry name" value="Single_hybrid_motif"/>
</dbReference>
<dbReference type="AlphaFoldDB" id="A0A840W928"/>
<dbReference type="InterPro" id="IPR005479">
    <property type="entry name" value="CPAse_ATP-bd"/>
</dbReference>
<dbReference type="GO" id="GO:0005524">
    <property type="term" value="F:ATP binding"/>
    <property type="evidence" value="ECO:0007669"/>
    <property type="project" value="UniProtKB-UniRule"/>
</dbReference>
<dbReference type="InterPro" id="IPR001882">
    <property type="entry name" value="Biotin_BS"/>
</dbReference>
<evidence type="ECO:0000256" key="1">
    <source>
        <dbReference type="ARBA" id="ARBA00001953"/>
    </source>
</evidence>
<dbReference type="InterPro" id="IPR000089">
    <property type="entry name" value="Biotin_lipoyl"/>
</dbReference>
<dbReference type="Proteomes" id="UP000579647">
    <property type="component" value="Unassembled WGS sequence"/>
</dbReference>
<dbReference type="RefSeq" id="WP_376769922.1">
    <property type="nucleotide sequence ID" value="NZ_BAAAKM010000021.1"/>
</dbReference>
<feature type="domain" description="Lipoyl-binding" evidence="9">
    <location>
        <begin position="631"/>
        <end position="707"/>
    </location>
</feature>
<dbReference type="InterPro" id="IPR005482">
    <property type="entry name" value="Biotin_COase_C"/>
</dbReference>
<evidence type="ECO:0000256" key="7">
    <source>
        <dbReference type="PROSITE-ProRule" id="PRU00409"/>
    </source>
</evidence>
<reference evidence="12 13" key="1">
    <citation type="submission" date="2020-08" db="EMBL/GenBank/DDBJ databases">
        <title>Sequencing the genomes of 1000 actinobacteria strains.</title>
        <authorList>
            <person name="Klenk H.-P."/>
        </authorList>
    </citation>
    <scope>NUCLEOTIDE SEQUENCE [LARGE SCALE GENOMIC DNA]</scope>
    <source>
        <strain evidence="12 13">DSM 44598</strain>
    </source>
</reference>
<evidence type="ECO:0000313" key="13">
    <source>
        <dbReference type="Proteomes" id="UP000579647"/>
    </source>
</evidence>
<dbReference type="PANTHER" id="PTHR18866:SF33">
    <property type="entry name" value="METHYLCROTONOYL-COA CARBOXYLASE SUBUNIT ALPHA, MITOCHONDRIAL-RELATED"/>
    <property type="match status" value="1"/>
</dbReference>
<dbReference type="SUPFAM" id="SSF56059">
    <property type="entry name" value="Glutathione synthetase ATP-binding domain-like"/>
    <property type="match status" value="1"/>
</dbReference>
<evidence type="ECO:0000313" key="12">
    <source>
        <dbReference type="EMBL" id="MBB5491873.1"/>
    </source>
</evidence>
<dbReference type="Pfam" id="PF00289">
    <property type="entry name" value="Biotin_carb_N"/>
    <property type="match status" value="1"/>
</dbReference>
<feature type="region of interest" description="Disordered" evidence="8">
    <location>
        <begin position="548"/>
        <end position="573"/>
    </location>
</feature>
<evidence type="ECO:0000259" key="11">
    <source>
        <dbReference type="PROSITE" id="PS50979"/>
    </source>
</evidence>
<accession>A0A840W928</accession>
<evidence type="ECO:0000256" key="4">
    <source>
        <dbReference type="ARBA" id="ARBA00022741"/>
    </source>
</evidence>
<dbReference type="SMART" id="SM00878">
    <property type="entry name" value="Biotin_carb_C"/>
    <property type="match status" value="1"/>
</dbReference>
<dbReference type="SUPFAM" id="SSF51246">
    <property type="entry name" value="Rudiment single hybrid motif"/>
    <property type="match status" value="1"/>
</dbReference>
<feature type="region of interest" description="Disordered" evidence="8">
    <location>
        <begin position="1"/>
        <end position="22"/>
    </location>
</feature>
<evidence type="ECO:0000256" key="3">
    <source>
        <dbReference type="ARBA" id="ARBA00022598"/>
    </source>
</evidence>
<organism evidence="12 13">
    <name type="scientific">Nocardiopsis metallicus</name>
    <dbReference type="NCBI Taxonomy" id="179819"/>
    <lineage>
        <taxon>Bacteria</taxon>
        <taxon>Bacillati</taxon>
        <taxon>Actinomycetota</taxon>
        <taxon>Actinomycetes</taxon>
        <taxon>Streptosporangiales</taxon>
        <taxon>Nocardiopsidaceae</taxon>
        <taxon>Nocardiopsis</taxon>
    </lineage>
</organism>
<feature type="compositionally biased region" description="Polar residues" evidence="8">
    <location>
        <begin position="720"/>
        <end position="729"/>
    </location>
</feature>
<comment type="cofactor">
    <cofactor evidence="1">
        <name>biotin</name>
        <dbReference type="ChEBI" id="CHEBI:57586"/>
    </cofactor>
</comment>
<keyword evidence="4 7" id="KW-0547">Nucleotide-binding</keyword>
<dbReference type="InterPro" id="IPR011764">
    <property type="entry name" value="Biotin_carboxylation_dom"/>
</dbReference>
<dbReference type="Gene3D" id="3.30.470.20">
    <property type="entry name" value="ATP-grasp fold, B domain"/>
    <property type="match status" value="1"/>
</dbReference>
<feature type="compositionally biased region" description="Polar residues" evidence="8">
    <location>
        <begin position="1"/>
        <end position="12"/>
    </location>
</feature>
<feature type="domain" description="Biotin carboxylation" evidence="11">
    <location>
        <begin position="22"/>
        <end position="474"/>
    </location>
</feature>
<dbReference type="SUPFAM" id="SSF52440">
    <property type="entry name" value="PreATP-grasp domain"/>
    <property type="match status" value="1"/>
</dbReference>
<evidence type="ECO:0000256" key="2">
    <source>
        <dbReference type="ARBA" id="ARBA00013263"/>
    </source>
</evidence>
<dbReference type="InterPro" id="IPR011054">
    <property type="entry name" value="Rudment_hybrid_motif"/>
</dbReference>
<dbReference type="PROSITE" id="PS00866">
    <property type="entry name" value="CPSASE_1"/>
    <property type="match status" value="1"/>
</dbReference>
<dbReference type="Pfam" id="PF02786">
    <property type="entry name" value="CPSase_L_D2"/>
    <property type="match status" value="1"/>
</dbReference>
<dbReference type="PROSITE" id="PS50979">
    <property type="entry name" value="BC"/>
    <property type="match status" value="1"/>
</dbReference>
<dbReference type="Pfam" id="PF00364">
    <property type="entry name" value="Biotin_lipoyl"/>
    <property type="match status" value="1"/>
</dbReference>
<dbReference type="PROSITE" id="PS00867">
    <property type="entry name" value="CPSASE_2"/>
    <property type="match status" value="1"/>
</dbReference>
<protein>
    <recommendedName>
        <fullName evidence="2">biotin carboxylase</fullName>
        <ecNumber evidence="2">6.3.4.14</ecNumber>
    </recommendedName>
</protein>
<dbReference type="CDD" id="cd06850">
    <property type="entry name" value="biotinyl_domain"/>
    <property type="match status" value="1"/>
</dbReference>
<keyword evidence="3 12" id="KW-0436">Ligase</keyword>
<dbReference type="PANTHER" id="PTHR18866">
    <property type="entry name" value="CARBOXYLASE:PYRUVATE/ACETYL-COA/PROPIONYL-COA CARBOXYLASE"/>
    <property type="match status" value="1"/>
</dbReference>
<dbReference type="GO" id="GO:0004075">
    <property type="term" value="F:biotin carboxylase activity"/>
    <property type="evidence" value="ECO:0007669"/>
    <property type="project" value="UniProtKB-EC"/>
</dbReference>
<dbReference type="FunFam" id="2.40.50.100:FF:000003">
    <property type="entry name" value="Acetyl-CoA carboxylase biotin carboxyl carrier protein"/>
    <property type="match status" value="1"/>
</dbReference>
<dbReference type="Pfam" id="PF21139">
    <property type="entry name" value="BT_MCC_alpha"/>
    <property type="match status" value="1"/>
</dbReference>
<comment type="caution">
    <text evidence="12">The sequence shown here is derived from an EMBL/GenBank/DDBJ whole genome shotgun (WGS) entry which is preliminary data.</text>
</comment>
<evidence type="ECO:0000256" key="5">
    <source>
        <dbReference type="ARBA" id="ARBA00022840"/>
    </source>
</evidence>
<keyword evidence="6" id="KW-0092">Biotin</keyword>
<dbReference type="InterPro" id="IPR016185">
    <property type="entry name" value="PreATP-grasp_dom_sf"/>
</dbReference>